<organism evidence="1">
    <name type="scientific">marine metagenome</name>
    <dbReference type="NCBI Taxonomy" id="408172"/>
    <lineage>
        <taxon>unclassified sequences</taxon>
        <taxon>metagenomes</taxon>
        <taxon>ecological metagenomes</taxon>
    </lineage>
</organism>
<name>A0A383APR9_9ZZZZ</name>
<dbReference type="Pfam" id="PF13279">
    <property type="entry name" value="4HBT_2"/>
    <property type="match status" value="1"/>
</dbReference>
<proteinExistence type="predicted"/>
<dbReference type="EMBL" id="UINC01193753">
    <property type="protein sequence ID" value="SVE09520.1"/>
    <property type="molecule type" value="Genomic_DNA"/>
</dbReference>
<protein>
    <recommendedName>
        <fullName evidence="2">Thioesterase domain-containing protein</fullName>
    </recommendedName>
</protein>
<evidence type="ECO:0008006" key="2">
    <source>
        <dbReference type="Google" id="ProtNLM"/>
    </source>
</evidence>
<gene>
    <name evidence="1" type="ORF">METZ01_LOCUS462374</name>
</gene>
<accession>A0A383APR9</accession>
<reference evidence="1" key="1">
    <citation type="submission" date="2018-05" db="EMBL/GenBank/DDBJ databases">
        <authorList>
            <person name="Lanie J.A."/>
            <person name="Ng W.-L."/>
            <person name="Kazmierczak K.M."/>
            <person name="Andrzejewski T.M."/>
            <person name="Davidsen T.M."/>
            <person name="Wayne K.J."/>
            <person name="Tettelin H."/>
            <person name="Glass J.I."/>
            <person name="Rusch D."/>
            <person name="Podicherti R."/>
            <person name="Tsui H.-C.T."/>
            <person name="Winkler M.E."/>
        </authorList>
    </citation>
    <scope>NUCLEOTIDE SEQUENCE</scope>
</reference>
<dbReference type="SUPFAM" id="SSF54637">
    <property type="entry name" value="Thioesterase/thiol ester dehydrase-isomerase"/>
    <property type="match status" value="1"/>
</dbReference>
<dbReference type="Gene3D" id="3.10.129.10">
    <property type="entry name" value="Hotdog Thioesterase"/>
    <property type="match status" value="1"/>
</dbReference>
<dbReference type="CDD" id="cd00586">
    <property type="entry name" value="4HBT"/>
    <property type="match status" value="1"/>
</dbReference>
<dbReference type="InterPro" id="IPR029069">
    <property type="entry name" value="HotDog_dom_sf"/>
</dbReference>
<evidence type="ECO:0000313" key="1">
    <source>
        <dbReference type="EMBL" id="SVE09520.1"/>
    </source>
</evidence>
<sequence length="134" mass="15673">MNVGFYLLVFEEAARSFFSWLDLSKDYRNRTGCGFFVSECHMTFEREVSEGQHLKFETQLLDIRKKVVRVIHLMHSIDTPYLAATNEVLYVHVNLDKRASAPIPKEKMLLLDERLMAHKHLPRPQQVGQSINVR</sequence>
<dbReference type="AlphaFoldDB" id="A0A383APR9"/>